<keyword evidence="2" id="KW-1185">Reference proteome</keyword>
<proteinExistence type="predicted"/>
<organism evidence="1 2">
    <name type="scientific">Molossus molossus</name>
    <name type="common">Pallas' mastiff bat</name>
    <name type="synonym">Vespertilio molossus</name>
    <dbReference type="NCBI Taxonomy" id="27622"/>
    <lineage>
        <taxon>Eukaryota</taxon>
        <taxon>Metazoa</taxon>
        <taxon>Chordata</taxon>
        <taxon>Craniata</taxon>
        <taxon>Vertebrata</taxon>
        <taxon>Euteleostomi</taxon>
        <taxon>Mammalia</taxon>
        <taxon>Eutheria</taxon>
        <taxon>Laurasiatheria</taxon>
        <taxon>Chiroptera</taxon>
        <taxon>Yangochiroptera</taxon>
        <taxon>Molossidae</taxon>
        <taxon>Molossus</taxon>
    </lineage>
</organism>
<accession>A0A7J8J1G9</accession>
<reference evidence="1 2" key="1">
    <citation type="journal article" date="2020" name="Nature">
        <title>Six reference-quality genomes reveal evolution of bat adaptations.</title>
        <authorList>
            <person name="Jebb D."/>
            <person name="Huang Z."/>
            <person name="Pippel M."/>
            <person name="Hughes G.M."/>
            <person name="Lavrichenko K."/>
            <person name="Devanna P."/>
            <person name="Winkler S."/>
            <person name="Jermiin L.S."/>
            <person name="Skirmuntt E.C."/>
            <person name="Katzourakis A."/>
            <person name="Burkitt-Gray L."/>
            <person name="Ray D.A."/>
            <person name="Sullivan K.A.M."/>
            <person name="Roscito J.G."/>
            <person name="Kirilenko B.M."/>
            <person name="Davalos L.M."/>
            <person name="Corthals A.P."/>
            <person name="Power M.L."/>
            <person name="Jones G."/>
            <person name="Ransome R.D."/>
            <person name="Dechmann D.K.N."/>
            <person name="Locatelli A.G."/>
            <person name="Puechmaille S.J."/>
            <person name="Fedrigo O."/>
            <person name="Jarvis E.D."/>
            <person name="Hiller M."/>
            <person name="Vernes S.C."/>
            <person name="Myers E.W."/>
            <person name="Teeling E.C."/>
        </authorList>
    </citation>
    <scope>NUCLEOTIDE SEQUENCE [LARGE SCALE GENOMIC DNA]</scope>
    <source>
        <strain evidence="1">MMolMol1</strain>
        <tissue evidence="1">Muscle</tissue>
    </source>
</reference>
<evidence type="ECO:0000313" key="2">
    <source>
        <dbReference type="Proteomes" id="UP000550707"/>
    </source>
</evidence>
<dbReference type="InParanoid" id="A0A7J8J1G9"/>
<dbReference type="Proteomes" id="UP000550707">
    <property type="component" value="Unassembled WGS sequence"/>
</dbReference>
<dbReference type="EMBL" id="JACASF010000003">
    <property type="protein sequence ID" value="KAF6489982.1"/>
    <property type="molecule type" value="Genomic_DNA"/>
</dbReference>
<evidence type="ECO:0000313" key="1">
    <source>
        <dbReference type="EMBL" id="KAF6489982.1"/>
    </source>
</evidence>
<name>A0A7J8J1G9_MOLMO</name>
<sequence>MPEAQGADELTHLLTRPHPQPGADANVVSWHLLQDTGVPIRMLSWGAGRGGLEFMEAGKASARAGSWILWLLVSGSISSGLVPGVEAGGRPSGFVLVRVPQSSGGAPSWGRPEPPRTSSANHRACVSQLPQACQGGLLGPSPPQARTPGRWFPRDPPASVMSSCRLCFPGPPQAGRATIFPKWGYSQHPGPGVS</sequence>
<dbReference type="AlphaFoldDB" id="A0A7J8J1G9"/>
<protein>
    <submittedName>
        <fullName evidence="1">Uncharacterized protein</fullName>
    </submittedName>
</protein>
<gene>
    <name evidence="1" type="ORF">HJG59_010362</name>
</gene>
<comment type="caution">
    <text evidence="1">The sequence shown here is derived from an EMBL/GenBank/DDBJ whole genome shotgun (WGS) entry which is preliminary data.</text>
</comment>